<evidence type="ECO:0000313" key="2">
    <source>
        <dbReference type="Proteomes" id="UP000831701"/>
    </source>
</evidence>
<sequence>MQMLSQLVIGCLIPEEEAKMVKIAGIFPAIKLSRTYRKNCDDTLTSYYPLEQTKPLTFADCIGDELPVGWEEAYDPVVGAYYMSTTTRNGKLCLKGCAIFETNKQFFILETAVVRIKSTQLEDPRAQWQREQESMLRDYLAVARDALSAQKEIYQVKEQRLRLAQQEYRQLNDAWRDKSTSQTSLNSRSSSSSKYDPDILKAEIATAKSRVNKLKRDLACMKQELLYKEQGFETLKEIDQKVSNSPSGYKLQEAQAILSEVRSIRDAISSGEKEKQELMQFPGAVSQFLPANRSCFDSYNLQQPRLSPLFIQKLAVLKDGFQLDSGSQQELWGSSPSLANSELSIPRLYSDAGSQTDIPAEFMTSTNKLAEKVRLSLKYEEAKRRIATIEVQIAKLDSEAWPGLLDPERDRLILINEKEELLKELQYVSPRQRLEPNDAEKLETEKKRLERDLQAARDNQSKALTERLRLHCKRNKLVRELEEMVRLATSLHTQLKSLSASTLSCSSGSSRGSLTSSRGSLATTSSLGSTSSLSFTDLYLEQPELADPDFQNKLDSLLQEGSQGGYRPSSSITTIHEHEVVTGCGGRDAVRPEGKAGGAGGDTGCSVGGSAGGGGGGVGVESGSSRIQALRLSETPRSMSSLSPRSSLSSLSPPCSPLVTDTNFLSGETFTGQTGPGGLSLDLQLHSRLAELELSLDSQEQQEAGHGGSQGAGGEAEPQQHAGRGDSTSQLRGTGAGPKKIGVTSAVSDESVAGDSGVYEPSERRPGLPADILLGSYEERLALGCSQVQLGFRYESRDQRFTIYVMQLSNCSALCLPADQKIYVRSAVLPCVEAIRCLFRTRGSLPQDVVEVNEVFSMQISHSALRQKTLRVDVCNNSKSGHEECLAGAQISLADISCSEERCTKWYNLLSRAYMPEMSNSKDKESRAAGGSDRVYITRVLSADRVGAPQDDEWHSLDADMFDDEDGNGMEGPLEEEDEFYPESTQWEAEEEEEEEKVTKPPPPPPPTKAAAAAITEKVNKETSMDSLLPSHHCSVVRPKERRPDVHQQNPFMRGNTIIRSKTFSPGPQSQYICRINRSDSDSSTLSKKSPFVRNASERRSMRMKKPPVQVKGLDGLLRTSLDLELDLQVSRTRQARLAQELRVLRELKAQLEKARQQGQRELPAWVQEDERFRLLLKQAEKQTREEQLQEKRVEKMMRAAAKDVHKIRGQSRKEVPEVQTFREKMAFFTRAKTSIPDLPADDV</sequence>
<reference evidence="1" key="1">
    <citation type="submission" date="2022-04" db="EMBL/GenBank/DDBJ databases">
        <title>Jade perch genome.</title>
        <authorList>
            <person name="Chao B."/>
        </authorList>
    </citation>
    <scope>NUCLEOTIDE SEQUENCE</scope>
    <source>
        <strain evidence="1">CB-2022</strain>
    </source>
</reference>
<accession>A0ACB8WZM4</accession>
<name>A0ACB8WZM4_9TELE</name>
<evidence type="ECO:0000313" key="1">
    <source>
        <dbReference type="EMBL" id="KAI3373271.1"/>
    </source>
</evidence>
<gene>
    <name evidence="1" type="ORF">L3Q82_006571</name>
</gene>
<comment type="caution">
    <text evidence="1">The sequence shown here is derived from an EMBL/GenBank/DDBJ whole genome shotgun (WGS) entry which is preliminary data.</text>
</comment>
<dbReference type="Proteomes" id="UP000831701">
    <property type="component" value="Chromosome 4"/>
</dbReference>
<keyword evidence="2" id="KW-1185">Reference proteome</keyword>
<proteinExistence type="predicted"/>
<protein>
    <submittedName>
        <fullName evidence="1">Uncharacterized protein</fullName>
    </submittedName>
</protein>
<dbReference type="EMBL" id="CM041534">
    <property type="protein sequence ID" value="KAI3373271.1"/>
    <property type="molecule type" value="Genomic_DNA"/>
</dbReference>
<organism evidence="1 2">
    <name type="scientific">Scortum barcoo</name>
    <name type="common">barcoo grunter</name>
    <dbReference type="NCBI Taxonomy" id="214431"/>
    <lineage>
        <taxon>Eukaryota</taxon>
        <taxon>Metazoa</taxon>
        <taxon>Chordata</taxon>
        <taxon>Craniata</taxon>
        <taxon>Vertebrata</taxon>
        <taxon>Euteleostomi</taxon>
        <taxon>Actinopterygii</taxon>
        <taxon>Neopterygii</taxon>
        <taxon>Teleostei</taxon>
        <taxon>Neoteleostei</taxon>
        <taxon>Acanthomorphata</taxon>
        <taxon>Eupercaria</taxon>
        <taxon>Centrarchiformes</taxon>
        <taxon>Terapontoidei</taxon>
        <taxon>Terapontidae</taxon>
        <taxon>Scortum</taxon>
    </lineage>
</organism>